<dbReference type="Proteomes" id="UP000184388">
    <property type="component" value="Unassembled WGS sequence"/>
</dbReference>
<organism evidence="1 2">
    <name type="scientific">Streptomyces yunnanensis</name>
    <dbReference type="NCBI Taxonomy" id="156453"/>
    <lineage>
        <taxon>Bacteria</taxon>
        <taxon>Bacillati</taxon>
        <taxon>Actinomycetota</taxon>
        <taxon>Actinomycetes</taxon>
        <taxon>Kitasatosporales</taxon>
        <taxon>Streptomycetaceae</taxon>
        <taxon>Streptomyces</taxon>
    </lineage>
</organism>
<dbReference type="RefSeq" id="WP_073447978.1">
    <property type="nucleotide sequence ID" value="NZ_FRBK01000019.1"/>
</dbReference>
<accession>A0A9X8N5I3</accession>
<evidence type="ECO:0000313" key="1">
    <source>
        <dbReference type="EMBL" id="SHN07523.1"/>
    </source>
</evidence>
<evidence type="ECO:0000313" key="2">
    <source>
        <dbReference type="Proteomes" id="UP000184388"/>
    </source>
</evidence>
<dbReference type="EMBL" id="FRBK01000019">
    <property type="protein sequence ID" value="SHN07523.1"/>
    <property type="molecule type" value="Genomic_DNA"/>
</dbReference>
<protein>
    <submittedName>
        <fullName evidence="1">Uncharacterized protein</fullName>
    </submittedName>
</protein>
<sequence>MRVHLTRGSVAMGDDAYAPHTETMDLPDEMPLCEAVTSVIKSGYLANIVGGQATWILNSADDSIAVVAQQWKGPRLLTPGDPALASLAIDDRVVRWHFDYLAQRDPEAVYEELSAAPTT</sequence>
<dbReference type="AlphaFoldDB" id="A0A9X8N5I3"/>
<reference evidence="2" key="1">
    <citation type="submission" date="2016-11" db="EMBL/GenBank/DDBJ databases">
        <authorList>
            <person name="Jaros S."/>
            <person name="Januszkiewicz K."/>
            <person name="Wedrychowicz H."/>
        </authorList>
    </citation>
    <scope>NUCLEOTIDE SEQUENCE [LARGE SCALE GENOMIC DNA]</scope>
    <source>
        <strain evidence="2">CGMCC 4.3555</strain>
    </source>
</reference>
<name>A0A9X8N5I3_9ACTN</name>
<gene>
    <name evidence="1" type="ORF">SAMN05216268_11924</name>
</gene>
<comment type="caution">
    <text evidence="1">The sequence shown here is derived from an EMBL/GenBank/DDBJ whole genome shotgun (WGS) entry which is preliminary data.</text>
</comment>
<proteinExistence type="predicted"/>